<feature type="domain" description="ATP-grasp" evidence="2">
    <location>
        <begin position="117"/>
        <end position="312"/>
    </location>
</feature>
<dbReference type="Pfam" id="PF08443">
    <property type="entry name" value="RimK"/>
    <property type="match status" value="1"/>
</dbReference>
<sequence length="324" mass="35283">MRPRLLFVLPDRGSAQDREWEDTTFWPAYRDAARRAGLDLEVVVPEHVQFTAGEARWRGEPLLPERDLVVYSTRANPTHGVDLWNGMSTVRSLEALGFWSAIPIDQAVLLNDKFATAEALRDSPVPTIPSVRVTTGRDLGRTDVQALVPDDWFPVFVKPASWGRGLGCLSCPDRTSLDGALGLASGSDAPVVIQPTIRDVVADTRVVVVEGEIVSAYDRLPPAEGGVANVSKGASTRLRSEIEPQVERLASLVRERFGLAYLCIDLLRTEDGGLWLAECEPDGAVTGLLPHGEEAYRVLGARFTAYARAHARHLDTLAARGVAA</sequence>
<gene>
    <name evidence="3" type="ORF">EDD34_1354</name>
</gene>
<dbReference type="PANTHER" id="PTHR21621:SF0">
    <property type="entry name" value="BETA-CITRYLGLUTAMATE SYNTHASE B-RELATED"/>
    <property type="match status" value="1"/>
</dbReference>
<keyword evidence="1" id="KW-0547">Nucleotide-binding</keyword>
<dbReference type="PROSITE" id="PS50975">
    <property type="entry name" value="ATP_GRASP"/>
    <property type="match status" value="1"/>
</dbReference>
<keyword evidence="4" id="KW-1185">Reference proteome</keyword>
<dbReference type="OrthoDB" id="3668575at2"/>
<dbReference type="GO" id="GO:0016879">
    <property type="term" value="F:ligase activity, forming carbon-nitrogen bonds"/>
    <property type="evidence" value="ECO:0007669"/>
    <property type="project" value="TreeGrafter"/>
</dbReference>
<dbReference type="AlphaFoldDB" id="A0A3N4YQJ0"/>
<dbReference type="GO" id="GO:0046872">
    <property type="term" value="F:metal ion binding"/>
    <property type="evidence" value="ECO:0007669"/>
    <property type="project" value="InterPro"/>
</dbReference>
<dbReference type="InterPro" id="IPR011761">
    <property type="entry name" value="ATP-grasp"/>
</dbReference>
<accession>A0A3N4YQJ0</accession>
<dbReference type="PANTHER" id="PTHR21621">
    <property type="entry name" value="RIBOSOMAL PROTEIN S6 MODIFICATION PROTEIN"/>
    <property type="match status" value="1"/>
</dbReference>
<evidence type="ECO:0000256" key="1">
    <source>
        <dbReference type="PROSITE-ProRule" id="PRU00409"/>
    </source>
</evidence>
<evidence type="ECO:0000259" key="2">
    <source>
        <dbReference type="PROSITE" id="PS50975"/>
    </source>
</evidence>
<dbReference type="EMBL" id="RKQZ01000001">
    <property type="protein sequence ID" value="RPF20750.1"/>
    <property type="molecule type" value="Genomic_DNA"/>
</dbReference>
<name>A0A3N4YQJ0_9MICO</name>
<proteinExistence type="predicted"/>
<evidence type="ECO:0000313" key="3">
    <source>
        <dbReference type="EMBL" id="RPF20750.1"/>
    </source>
</evidence>
<dbReference type="RefSeq" id="WP_123813876.1">
    <property type="nucleotide sequence ID" value="NZ_RKQZ01000001.1"/>
</dbReference>
<dbReference type="Gene3D" id="3.30.470.20">
    <property type="entry name" value="ATP-grasp fold, B domain"/>
    <property type="match status" value="1"/>
</dbReference>
<keyword evidence="3" id="KW-0436">Ligase</keyword>
<reference evidence="3 4" key="1">
    <citation type="submission" date="2018-11" db="EMBL/GenBank/DDBJ databases">
        <title>Sequencing the genomes of 1000 actinobacteria strains.</title>
        <authorList>
            <person name="Klenk H.-P."/>
        </authorList>
    </citation>
    <scope>NUCLEOTIDE SEQUENCE [LARGE SCALE GENOMIC DNA]</scope>
    <source>
        <strain evidence="3 4">DSM 15700</strain>
    </source>
</reference>
<dbReference type="Proteomes" id="UP000280501">
    <property type="component" value="Unassembled WGS sequence"/>
</dbReference>
<evidence type="ECO:0000313" key="4">
    <source>
        <dbReference type="Proteomes" id="UP000280501"/>
    </source>
</evidence>
<dbReference type="GO" id="GO:0005737">
    <property type="term" value="C:cytoplasm"/>
    <property type="evidence" value="ECO:0007669"/>
    <property type="project" value="TreeGrafter"/>
</dbReference>
<dbReference type="GO" id="GO:0005524">
    <property type="term" value="F:ATP binding"/>
    <property type="evidence" value="ECO:0007669"/>
    <property type="project" value="UniProtKB-UniRule"/>
</dbReference>
<comment type="caution">
    <text evidence="3">The sequence shown here is derived from an EMBL/GenBank/DDBJ whole genome shotgun (WGS) entry which is preliminary data.</text>
</comment>
<protein>
    <submittedName>
        <fullName evidence="3">Glutathione synthase/RimK-type ligase-like ATP-grasp enzyme</fullName>
    </submittedName>
</protein>
<organism evidence="3 4">
    <name type="scientific">Myceligenerans xiligouense</name>
    <dbReference type="NCBI Taxonomy" id="253184"/>
    <lineage>
        <taxon>Bacteria</taxon>
        <taxon>Bacillati</taxon>
        <taxon>Actinomycetota</taxon>
        <taxon>Actinomycetes</taxon>
        <taxon>Micrococcales</taxon>
        <taxon>Promicromonosporaceae</taxon>
        <taxon>Myceligenerans</taxon>
    </lineage>
</organism>
<keyword evidence="1" id="KW-0067">ATP-binding</keyword>
<dbReference type="SUPFAM" id="SSF56059">
    <property type="entry name" value="Glutathione synthetase ATP-binding domain-like"/>
    <property type="match status" value="1"/>
</dbReference>
<dbReference type="InterPro" id="IPR013651">
    <property type="entry name" value="ATP-grasp_RimK-type"/>
</dbReference>